<dbReference type="EMBL" id="CM055101">
    <property type="protein sequence ID" value="KAJ7541139.1"/>
    <property type="molecule type" value="Genomic_DNA"/>
</dbReference>
<accession>A0ACC2CGF7</accession>
<dbReference type="Proteomes" id="UP001162992">
    <property type="component" value="Chromosome 10"/>
</dbReference>
<protein>
    <submittedName>
        <fullName evidence="1">Uncharacterized protein</fullName>
    </submittedName>
</protein>
<gene>
    <name evidence="1" type="ORF">O6H91_10G048200</name>
</gene>
<reference evidence="2" key="1">
    <citation type="journal article" date="2024" name="Proc. Natl. Acad. Sci. U.S.A.">
        <title>Extraordinary preservation of gene collinearity over three hundred million years revealed in homosporous lycophytes.</title>
        <authorList>
            <person name="Li C."/>
            <person name="Wickell D."/>
            <person name="Kuo L.Y."/>
            <person name="Chen X."/>
            <person name="Nie B."/>
            <person name="Liao X."/>
            <person name="Peng D."/>
            <person name="Ji J."/>
            <person name="Jenkins J."/>
            <person name="Williams M."/>
            <person name="Shu S."/>
            <person name="Plott C."/>
            <person name="Barry K."/>
            <person name="Rajasekar S."/>
            <person name="Grimwood J."/>
            <person name="Han X."/>
            <person name="Sun S."/>
            <person name="Hou Z."/>
            <person name="He W."/>
            <person name="Dai G."/>
            <person name="Sun C."/>
            <person name="Schmutz J."/>
            <person name="Leebens-Mack J.H."/>
            <person name="Li F.W."/>
            <person name="Wang L."/>
        </authorList>
    </citation>
    <scope>NUCLEOTIDE SEQUENCE [LARGE SCALE GENOMIC DNA]</scope>
    <source>
        <strain evidence="2">cv. PW_Plant_1</strain>
    </source>
</reference>
<evidence type="ECO:0000313" key="2">
    <source>
        <dbReference type="Proteomes" id="UP001162992"/>
    </source>
</evidence>
<keyword evidence="2" id="KW-1185">Reference proteome</keyword>
<organism evidence="1 2">
    <name type="scientific">Diphasiastrum complanatum</name>
    <name type="common">Issler's clubmoss</name>
    <name type="synonym">Lycopodium complanatum</name>
    <dbReference type="NCBI Taxonomy" id="34168"/>
    <lineage>
        <taxon>Eukaryota</taxon>
        <taxon>Viridiplantae</taxon>
        <taxon>Streptophyta</taxon>
        <taxon>Embryophyta</taxon>
        <taxon>Tracheophyta</taxon>
        <taxon>Lycopodiopsida</taxon>
        <taxon>Lycopodiales</taxon>
        <taxon>Lycopodiaceae</taxon>
        <taxon>Lycopodioideae</taxon>
        <taxon>Diphasiastrum</taxon>
    </lineage>
</organism>
<proteinExistence type="predicted"/>
<sequence>MVMRKVGKYEVGRTIGEGNFAKVKFAQNTETGESVAMKVLDKETILKHRMVNQIKREISIMKLVRHPNVVRLHEVLASRMKIYIVLEFVTDGELFDKIVHQRKLKEHDSRRYFQQLIDAVDFCHSKGVYHRDLKPENLLLDSQGNLKISDFGLSALQQVDGLLHTTCGTPNYIAPEVLDDKGYDGAAADIWSCGVILYVLLAGRLPFDEADLGTLYKKVHAAEFSFPPWFSHGARSLIERILDPNPRTRITVMQIREDDWFKKNYVPVRLYEDEDANLDDVQAVFDDTEEKYVKEQKEFIETGPSMMNAFNLIALSQGLNLAVLFDRRQDHVKRQTRFISRSEAKEILARIDAAARLMNFKVHTRNFKMRLEELTPGRTGQLSVAIEVFEVAPAFYMVEVRKAFGDILEYHKFYKDLCCHLRGIIWKSADEADDLENAQLMKAEII</sequence>
<comment type="caution">
    <text evidence="1">The sequence shown here is derived from an EMBL/GenBank/DDBJ whole genome shotgun (WGS) entry which is preliminary data.</text>
</comment>
<evidence type="ECO:0000313" key="1">
    <source>
        <dbReference type="EMBL" id="KAJ7541139.1"/>
    </source>
</evidence>
<name>A0ACC2CGF7_DIPCM</name>